<evidence type="ECO:0000313" key="5">
    <source>
        <dbReference type="Proteomes" id="UP001295794"/>
    </source>
</evidence>
<organism evidence="2 5">
    <name type="scientific">Mycena citricolor</name>
    <dbReference type="NCBI Taxonomy" id="2018698"/>
    <lineage>
        <taxon>Eukaryota</taxon>
        <taxon>Fungi</taxon>
        <taxon>Dikarya</taxon>
        <taxon>Basidiomycota</taxon>
        <taxon>Agaricomycotina</taxon>
        <taxon>Agaricomycetes</taxon>
        <taxon>Agaricomycetidae</taxon>
        <taxon>Agaricales</taxon>
        <taxon>Marasmiineae</taxon>
        <taxon>Mycenaceae</taxon>
        <taxon>Mycena</taxon>
    </lineage>
</organism>
<comment type="caution">
    <text evidence="2">The sequence shown here is derived from an EMBL/GenBank/DDBJ whole genome shotgun (WGS) entry which is preliminary data.</text>
</comment>
<dbReference type="Proteomes" id="UP001295794">
    <property type="component" value="Unassembled WGS sequence"/>
</dbReference>
<gene>
    <name evidence="3" type="ORF">MYCIT1_LOCUS34460</name>
    <name evidence="4" type="ORF">MYCIT1_LOCUS34484</name>
    <name evidence="2" type="ORF">MYCIT1_LOCUS8097</name>
</gene>
<sequence length="108" mass="12200">MPIRSVGDSIRIHLSEGFVAPLLKRSQIAAHRFTDKLLCIESSPEGREKIQKLSHWNHGHTIKTTRGRLLRDGAQSSPRSKTHRLDPVPTSLLCSSPHIPGRHNSHYR</sequence>
<dbReference type="EMBL" id="CAVNYO010000459">
    <property type="protein sequence ID" value="CAK5282607.1"/>
    <property type="molecule type" value="Genomic_DNA"/>
</dbReference>
<reference evidence="2" key="1">
    <citation type="submission" date="2023-11" db="EMBL/GenBank/DDBJ databases">
        <authorList>
            <person name="De Vega J J."/>
            <person name="De Vega J J."/>
        </authorList>
    </citation>
    <scope>NUCLEOTIDE SEQUENCE</scope>
</reference>
<protein>
    <submittedName>
        <fullName evidence="2">Uncharacterized protein</fullName>
    </submittedName>
</protein>
<evidence type="ECO:0000313" key="3">
    <source>
        <dbReference type="EMBL" id="CAK5282594.1"/>
    </source>
</evidence>
<proteinExistence type="predicted"/>
<dbReference type="EMBL" id="CAVNYO010000109">
    <property type="protein sequence ID" value="CAK5266400.1"/>
    <property type="molecule type" value="Genomic_DNA"/>
</dbReference>
<feature type="region of interest" description="Disordered" evidence="1">
    <location>
        <begin position="68"/>
        <end position="108"/>
    </location>
</feature>
<evidence type="ECO:0000256" key="1">
    <source>
        <dbReference type="SAM" id="MobiDB-lite"/>
    </source>
</evidence>
<accession>A0AAD2H0G2</accession>
<evidence type="ECO:0000313" key="2">
    <source>
        <dbReference type="EMBL" id="CAK5266400.1"/>
    </source>
</evidence>
<dbReference type="AlphaFoldDB" id="A0AAD2H0G2"/>
<name>A0AAD2H0G2_9AGAR</name>
<dbReference type="EMBL" id="CAVNYO010000458">
    <property type="protein sequence ID" value="CAK5282594.1"/>
    <property type="molecule type" value="Genomic_DNA"/>
</dbReference>
<evidence type="ECO:0000313" key="4">
    <source>
        <dbReference type="EMBL" id="CAK5282607.1"/>
    </source>
</evidence>
<keyword evidence="5" id="KW-1185">Reference proteome</keyword>